<dbReference type="PANTHER" id="PTHR42815:SF2">
    <property type="entry name" value="FAD-BINDING, PUTATIVE (AFU_ORTHOLOGUE AFUA_6G07600)-RELATED"/>
    <property type="match status" value="1"/>
</dbReference>
<proteinExistence type="predicted"/>
<protein>
    <recommendedName>
        <fullName evidence="3">FAD-binding FR-type domain-containing protein</fullName>
    </recommendedName>
</protein>
<dbReference type="PANTHER" id="PTHR42815">
    <property type="entry name" value="FAD-BINDING, PUTATIVE (AFU_ORTHOLOGUE AFUA_6G07600)-RELATED"/>
    <property type="match status" value="1"/>
</dbReference>
<name>A0AAD5VKK7_9AGAR</name>
<evidence type="ECO:0008006" key="3">
    <source>
        <dbReference type="Google" id="ProtNLM"/>
    </source>
</evidence>
<evidence type="ECO:0000313" key="2">
    <source>
        <dbReference type="Proteomes" id="UP001213000"/>
    </source>
</evidence>
<organism evidence="1 2">
    <name type="scientific">Leucocoprinus birnbaumii</name>
    <dbReference type="NCBI Taxonomy" id="56174"/>
    <lineage>
        <taxon>Eukaryota</taxon>
        <taxon>Fungi</taxon>
        <taxon>Dikarya</taxon>
        <taxon>Basidiomycota</taxon>
        <taxon>Agaricomycotina</taxon>
        <taxon>Agaricomycetes</taxon>
        <taxon>Agaricomycetidae</taxon>
        <taxon>Agaricales</taxon>
        <taxon>Agaricineae</taxon>
        <taxon>Agaricaceae</taxon>
        <taxon>Leucocoprinus</taxon>
    </lineage>
</organism>
<dbReference type="EMBL" id="JANIEX010000867">
    <property type="protein sequence ID" value="KAJ3562452.1"/>
    <property type="molecule type" value="Genomic_DNA"/>
</dbReference>
<accession>A0AAD5VKK7</accession>
<evidence type="ECO:0000313" key="1">
    <source>
        <dbReference type="EMBL" id="KAJ3562452.1"/>
    </source>
</evidence>
<comment type="caution">
    <text evidence="1">The sequence shown here is derived from an EMBL/GenBank/DDBJ whole genome shotgun (WGS) entry which is preliminary data.</text>
</comment>
<reference evidence="1" key="1">
    <citation type="submission" date="2022-07" db="EMBL/GenBank/DDBJ databases">
        <title>Genome Sequence of Leucocoprinus birnbaumii.</title>
        <authorList>
            <person name="Buettner E."/>
        </authorList>
    </citation>
    <scope>NUCLEOTIDE SEQUENCE</scope>
    <source>
        <strain evidence="1">VT141</strain>
    </source>
</reference>
<dbReference type="InterPro" id="IPR039261">
    <property type="entry name" value="FNR_nucleotide-bd"/>
</dbReference>
<sequence length="649" mass="71909">MAAATSDRAFNKWHPGEAVVQGIMNLPARVSIAAIINYLPEQHRIFYTTRLLFLPVTTLDEDGRPWVSILSSRDGQPQYISSPDTTSLRIQAYVWDNDPIIHNLVGGWVGSPRKPPLMSAIGLEPATRRRNKFAGYVTNASLESKTLTIDMKVNQALGLCPKYIGVRGLEPFSGAEPRTIHAKPHLEHNEQLPQDVIDFLNTADTAYLGTSFVARPDEEEMFPSRVGTNHRGGRPGFVRVRNDRRTLVLPNYGGNRLMNSMGNIQVTPFASLVFPSFSTGTVLYITGDAQNLFGAPARDIMPDSNVITTIQTTGFVFVHNALPLREEQSGVSISPYSPPIRYLAEEIPPVERYDDVMLTLLSARVHNDTLATFTWKASRPIKIAPSQNVVLELSDLIRVRSHQIIEWDEGRIIENDDCVRTWTVSVLPTAEEPRVFGITVRQVKGGSITPIMYRVVNKIAEGLEYNTKVDITPLNLTARLRGVGGDLPVPDPIAVCDGGRRLLWVAGGIGITPFLSLAQFVSDWAGKDVGLWDIAMVLSTREPDAILLLLNEAFHSVRNAKELRNFSFELHLFTPTPDAAGTPDGWPDIVKVHAHEGRIPENGSIFKQLGAKDREPHICGPLPFINTSMKAMANAGVDPEHVKRERFTY</sequence>
<dbReference type="AlphaFoldDB" id="A0AAD5VKK7"/>
<keyword evidence="2" id="KW-1185">Reference proteome</keyword>
<dbReference type="Gene3D" id="3.40.50.80">
    <property type="entry name" value="Nucleotide-binding domain of ferredoxin-NADP reductase (FNR) module"/>
    <property type="match status" value="1"/>
</dbReference>
<gene>
    <name evidence="1" type="ORF">NP233_g9565</name>
</gene>
<dbReference type="Proteomes" id="UP001213000">
    <property type="component" value="Unassembled WGS sequence"/>
</dbReference>
<dbReference type="SUPFAM" id="SSF52343">
    <property type="entry name" value="Ferredoxin reductase-like, C-terminal NADP-linked domain"/>
    <property type="match status" value="1"/>
</dbReference>